<accession>X1LX83</accession>
<feature type="non-terminal residue" evidence="2">
    <location>
        <position position="198"/>
    </location>
</feature>
<dbReference type="Gene3D" id="1.10.10.10">
    <property type="entry name" value="Winged helix-like DNA-binding domain superfamily/Winged helix DNA-binding domain"/>
    <property type="match status" value="1"/>
</dbReference>
<organism evidence="2">
    <name type="scientific">marine sediment metagenome</name>
    <dbReference type="NCBI Taxonomy" id="412755"/>
    <lineage>
        <taxon>unclassified sequences</taxon>
        <taxon>metagenomes</taxon>
        <taxon>ecological metagenomes</taxon>
    </lineage>
</organism>
<evidence type="ECO:0000313" key="2">
    <source>
        <dbReference type="EMBL" id="GAI07020.1"/>
    </source>
</evidence>
<dbReference type="InterPro" id="IPR038723">
    <property type="entry name" value="ArnR1-like_HTH"/>
</dbReference>
<reference evidence="2" key="1">
    <citation type="journal article" date="2014" name="Front. Microbiol.">
        <title>High frequency of phylogenetically diverse reductive dehalogenase-homologous genes in deep subseafloor sedimentary metagenomes.</title>
        <authorList>
            <person name="Kawai M."/>
            <person name="Futagami T."/>
            <person name="Toyoda A."/>
            <person name="Takaki Y."/>
            <person name="Nishi S."/>
            <person name="Hori S."/>
            <person name="Arai W."/>
            <person name="Tsubouchi T."/>
            <person name="Morono Y."/>
            <person name="Uchiyama I."/>
            <person name="Ito T."/>
            <person name="Fujiyama A."/>
            <person name="Inagaki F."/>
            <person name="Takami H."/>
        </authorList>
    </citation>
    <scope>NUCLEOTIDE SEQUENCE</scope>
    <source>
        <strain evidence="2">Expedition CK06-06</strain>
    </source>
</reference>
<proteinExistence type="predicted"/>
<dbReference type="InterPro" id="IPR036388">
    <property type="entry name" value="WH-like_DNA-bd_sf"/>
</dbReference>
<dbReference type="EMBL" id="BARV01010025">
    <property type="protein sequence ID" value="GAI07020.1"/>
    <property type="molecule type" value="Genomic_DNA"/>
</dbReference>
<name>X1LX83_9ZZZZ</name>
<dbReference type="InterPro" id="IPR036390">
    <property type="entry name" value="WH_DNA-bd_sf"/>
</dbReference>
<sequence>MQVKEKGSNKSFYLTLLVLIEKGMNPTKICKELNLSKQNLNYYLRQLKKKGIIKKLGYGVWKIQSKNLTSEHGVNSSKNIRGHAFIWKIKLHQPKDWINILEKHKIKYKLIRNCIPRIYFNNKKIWLGKESITIYEPNSYYGINAIESRKHAVFNLLETLEHIERTLKINLRPYTFTPAREHFALIKNDLANQCNKNN</sequence>
<gene>
    <name evidence="2" type="ORF">S06H3_19560</name>
</gene>
<dbReference type="SUPFAM" id="SSF46785">
    <property type="entry name" value="Winged helix' DNA-binding domain"/>
    <property type="match status" value="1"/>
</dbReference>
<comment type="caution">
    <text evidence="2">The sequence shown here is derived from an EMBL/GenBank/DDBJ whole genome shotgun (WGS) entry which is preliminary data.</text>
</comment>
<dbReference type="AlphaFoldDB" id="X1LX83"/>
<protein>
    <recommendedName>
        <fullName evidence="1">ArnR1-like winged helix-turn-helix domain-containing protein</fullName>
    </recommendedName>
</protein>
<evidence type="ECO:0000259" key="1">
    <source>
        <dbReference type="Pfam" id="PF14947"/>
    </source>
</evidence>
<dbReference type="Pfam" id="PF14947">
    <property type="entry name" value="HTH_45"/>
    <property type="match status" value="1"/>
</dbReference>
<feature type="domain" description="ArnR1-like winged helix-turn-helix" evidence="1">
    <location>
        <begin position="15"/>
        <end position="55"/>
    </location>
</feature>